<dbReference type="InterPro" id="IPR036291">
    <property type="entry name" value="NAD(P)-bd_dom_sf"/>
</dbReference>
<dbReference type="InterPro" id="IPR002347">
    <property type="entry name" value="SDR_fam"/>
</dbReference>
<dbReference type="GO" id="GO:0016491">
    <property type="term" value="F:oxidoreductase activity"/>
    <property type="evidence" value="ECO:0007669"/>
    <property type="project" value="TreeGrafter"/>
</dbReference>
<organism evidence="2 3">
    <name type="scientific">Cyphellophora europaea (strain CBS 101466)</name>
    <name type="common">Phialophora europaea</name>
    <dbReference type="NCBI Taxonomy" id="1220924"/>
    <lineage>
        <taxon>Eukaryota</taxon>
        <taxon>Fungi</taxon>
        <taxon>Dikarya</taxon>
        <taxon>Ascomycota</taxon>
        <taxon>Pezizomycotina</taxon>
        <taxon>Eurotiomycetes</taxon>
        <taxon>Chaetothyriomycetidae</taxon>
        <taxon>Chaetothyriales</taxon>
        <taxon>Cyphellophoraceae</taxon>
        <taxon>Cyphellophora</taxon>
    </lineage>
</organism>
<reference evidence="2 3" key="1">
    <citation type="submission" date="2013-03" db="EMBL/GenBank/DDBJ databases">
        <title>The Genome Sequence of Phialophora europaea CBS 101466.</title>
        <authorList>
            <consortium name="The Broad Institute Genomics Platform"/>
            <person name="Cuomo C."/>
            <person name="de Hoog S."/>
            <person name="Gorbushina A."/>
            <person name="Walker B."/>
            <person name="Young S.K."/>
            <person name="Zeng Q."/>
            <person name="Gargeya S."/>
            <person name="Fitzgerald M."/>
            <person name="Haas B."/>
            <person name="Abouelleil A."/>
            <person name="Allen A.W."/>
            <person name="Alvarado L."/>
            <person name="Arachchi H.M."/>
            <person name="Berlin A.M."/>
            <person name="Chapman S.B."/>
            <person name="Gainer-Dewar J."/>
            <person name="Goldberg J."/>
            <person name="Griggs A."/>
            <person name="Gujja S."/>
            <person name="Hansen M."/>
            <person name="Howarth C."/>
            <person name="Imamovic A."/>
            <person name="Ireland A."/>
            <person name="Larimer J."/>
            <person name="McCowan C."/>
            <person name="Murphy C."/>
            <person name="Pearson M."/>
            <person name="Poon T.W."/>
            <person name="Priest M."/>
            <person name="Roberts A."/>
            <person name="Saif S."/>
            <person name="Shea T."/>
            <person name="Sisk P."/>
            <person name="Sykes S."/>
            <person name="Wortman J."/>
            <person name="Nusbaum C."/>
            <person name="Birren B."/>
        </authorList>
    </citation>
    <scope>NUCLEOTIDE SEQUENCE [LARGE SCALE GENOMIC DNA]</scope>
    <source>
        <strain evidence="2 3">CBS 101466</strain>
    </source>
</reference>
<dbReference type="AlphaFoldDB" id="W2RM32"/>
<name>W2RM32_CYPE1</name>
<gene>
    <name evidence="2" type="ORF">HMPREF1541_09072</name>
</gene>
<proteinExistence type="inferred from homology"/>
<dbReference type="PANTHER" id="PTHR43544">
    <property type="entry name" value="SHORT-CHAIN DEHYDROGENASE/REDUCTASE"/>
    <property type="match status" value="1"/>
</dbReference>
<keyword evidence="3" id="KW-1185">Reference proteome</keyword>
<dbReference type="SUPFAM" id="SSF51735">
    <property type="entry name" value="NAD(P)-binding Rossmann-fold domains"/>
    <property type="match status" value="1"/>
</dbReference>
<protein>
    <submittedName>
        <fullName evidence="2">Uncharacterized protein</fullName>
    </submittedName>
</protein>
<dbReference type="CDD" id="cd05325">
    <property type="entry name" value="carb_red_sniffer_like_SDR_c"/>
    <property type="match status" value="1"/>
</dbReference>
<dbReference type="VEuPathDB" id="FungiDB:HMPREF1541_09072"/>
<dbReference type="InterPro" id="IPR051468">
    <property type="entry name" value="Fungal_SecMetab_SDRs"/>
</dbReference>
<sequence length="253" mass="26687">MSKSTPQTVYVVTGANRGIGLGLAKGLLSRPFLTVVATCREPAVTSCNAELAAAPTGEGSTFAVFALDPATISSTAELRARFVKETGLDRVDVLIANAGMATSMGDAVDTTAEDLQSHFAVNTTAPLLTFQALWPLMQIVKVPKLFTISSSVGSIEIMELSGGAYGPSKAALNWLTKRLHVECEKEGLVSVAVHPGWVQTSNGEYAAKAWGYPGKPPLTVEQSIKGVLEVVDKAARDTTSGKFVSYDGQILPW</sequence>
<accession>W2RM32</accession>
<dbReference type="PRINTS" id="PR00081">
    <property type="entry name" value="GDHRDH"/>
</dbReference>
<dbReference type="PANTHER" id="PTHR43544:SF26">
    <property type="entry name" value="SHORT CHAIN DEHYDROGENASE_REDUCTASE FAMILY OXIDOREDUCTASE (JCVI)"/>
    <property type="match status" value="1"/>
</dbReference>
<dbReference type="HOGENOM" id="CLU_010194_9_1_1"/>
<dbReference type="Proteomes" id="UP000030752">
    <property type="component" value="Unassembled WGS sequence"/>
</dbReference>
<evidence type="ECO:0000313" key="2">
    <source>
        <dbReference type="EMBL" id="ETN36794.1"/>
    </source>
</evidence>
<dbReference type="Gene3D" id="3.40.50.720">
    <property type="entry name" value="NAD(P)-binding Rossmann-like Domain"/>
    <property type="match status" value="1"/>
</dbReference>
<evidence type="ECO:0000256" key="1">
    <source>
        <dbReference type="ARBA" id="ARBA00006484"/>
    </source>
</evidence>
<dbReference type="RefSeq" id="XP_008721612.1">
    <property type="nucleotide sequence ID" value="XM_008723390.1"/>
</dbReference>
<dbReference type="FunCoup" id="W2RM32">
    <property type="interactions" value="71"/>
</dbReference>
<evidence type="ECO:0000313" key="3">
    <source>
        <dbReference type="Proteomes" id="UP000030752"/>
    </source>
</evidence>
<dbReference type="eggNOG" id="KOG1611">
    <property type="taxonomic scope" value="Eukaryota"/>
</dbReference>
<dbReference type="Pfam" id="PF00106">
    <property type="entry name" value="adh_short"/>
    <property type="match status" value="1"/>
</dbReference>
<dbReference type="EMBL" id="KB822725">
    <property type="protein sequence ID" value="ETN36794.1"/>
    <property type="molecule type" value="Genomic_DNA"/>
</dbReference>
<comment type="similarity">
    <text evidence="1">Belongs to the short-chain dehydrogenases/reductases (SDR) family.</text>
</comment>
<dbReference type="OrthoDB" id="9876299at2759"/>
<dbReference type="InParanoid" id="W2RM32"/>
<dbReference type="GeneID" id="19976411"/>
<dbReference type="GO" id="GO:0005737">
    <property type="term" value="C:cytoplasm"/>
    <property type="evidence" value="ECO:0007669"/>
    <property type="project" value="TreeGrafter"/>
</dbReference>